<comment type="similarity">
    <text evidence="1">Belongs to the 'phage' integrase family.</text>
</comment>
<keyword evidence="2" id="KW-0229">DNA integration</keyword>
<keyword evidence="3 5" id="KW-0238">DNA-binding</keyword>
<dbReference type="InterPro" id="IPR013762">
    <property type="entry name" value="Integrase-like_cat_sf"/>
</dbReference>
<dbReference type="Pfam" id="PF14659">
    <property type="entry name" value="Phage_int_SAM_3"/>
    <property type="match status" value="1"/>
</dbReference>
<dbReference type="PANTHER" id="PTHR30349">
    <property type="entry name" value="PHAGE INTEGRASE-RELATED"/>
    <property type="match status" value="1"/>
</dbReference>
<dbReference type="InterPro" id="IPR004107">
    <property type="entry name" value="Integrase_SAM-like_N"/>
</dbReference>
<evidence type="ECO:0000256" key="5">
    <source>
        <dbReference type="PROSITE-ProRule" id="PRU01248"/>
    </source>
</evidence>
<feature type="domain" description="Core-binding (CB)" evidence="7">
    <location>
        <begin position="81"/>
        <end position="161"/>
    </location>
</feature>
<organism evidence="8 9">
    <name type="scientific">Micromonospora craniellae</name>
    <dbReference type="NCBI Taxonomy" id="2294034"/>
    <lineage>
        <taxon>Bacteria</taxon>
        <taxon>Bacillati</taxon>
        <taxon>Actinomycetota</taxon>
        <taxon>Actinomycetes</taxon>
        <taxon>Micromonosporales</taxon>
        <taxon>Micromonosporaceae</taxon>
        <taxon>Micromonospora</taxon>
    </lineage>
</organism>
<evidence type="ECO:0000259" key="6">
    <source>
        <dbReference type="PROSITE" id="PS51898"/>
    </source>
</evidence>
<sequence>MAHVEDRWYKTVARPDGKSERVKTSLHGKGLRYRVRYIAPDGRERSKSFPDREKRAAEAFLVSVESDKLRGTYIDPAAGKLTFRQYAEQWLAAQTFDESTREATERRLRRHIIPYLGGRALAAILPTHLRELDRALQQLGLAVTYRVVAYSNVATILNAAVDDGRIPRNPCHAKTVRPPKVPPRKVVPWSGEQVLAIRCGLPDRYRVAVDLGAGCGLRQGEVLALAVEDIDFLKGTLHVVRQLKIVGSRLVYALPKGRKTRDIPLPSSVGAALTHHLEDFPPVPVSLPWEVPGGPAVTVNLVVHGRTNVAMDRHTFNRDYWHTALSTAGIQHSRATGMHALRHFYASVLLDTGESVKALSEYLGHADPGFTLRTYTHLMPTSEDRTRRAVDKVFAPSSDGLATA</sequence>
<dbReference type="Gene3D" id="1.10.443.10">
    <property type="entry name" value="Intergrase catalytic core"/>
    <property type="match status" value="1"/>
</dbReference>
<comment type="caution">
    <text evidence="8">The sequence shown here is derived from an EMBL/GenBank/DDBJ whole genome shotgun (WGS) entry which is preliminary data.</text>
</comment>
<gene>
    <name evidence="8" type="ORF">D0Q02_02550</name>
</gene>
<dbReference type="GO" id="GO:0006310">
    <property type="term" value="P:DNA recombination"/>
    <property type="evidence" value="ECO:0007669"/>
    <property type="project" value="UniProtKB-KW"/>
</dbReference>
<dbReference type="Pfam" id="PF00589">
    <property type="entry name" value="Phage_integrase"/>
    <property type="match status" value="1"/>
</dbReference>
<dbReference type="InterPro" id="IPR044068">
    <property type="entry name" value="CB"/>
</dbReference>
<evidence type="ECO:0000256" key="1">
    <source>
        <dbReference type="ARBA" id="ARBA00008857"/>
    </source>
</evidence>
<dbReference type="InterPro" id="IPR011010">
    <property type="entry name" value="DNA_brk_join_enz"/>
</dbReference>
<dbReference type="RefSeq" id="WP_117226290.1">
    <property type="nucleotide sequence ID" value="NZ_CP061725.1"/>
</dbReference>
<accession>A0A372G6I0</accession>
<dbReference type="SUPFAM" id="SSF56349">
    <property type="entry name" value="DNA breaking-rejoining enzymes"/>
    <property type="match status" value="1"/>
</dbReference>
<dbReference type="GO" id="GO:0015074">
    <property type="term" value="P:DNA integration"/>
    <property type="evidence" value="ECO:0007669"/>
    <property type="project" value="UniProtKB-KW"/>
</dbReference>
<reference evidence="8 9" key="1">
    <citation type="submission" date="2018-08" db="EMBL/GenBank/DDBJ databases">
        <title>Verrucosispora craniellae sp. nov., isolated from a marine sponge in the South China Sea.</title>
        <authorList>
            <person name="Li L."/>
            <person name="Lin H.W."/>
        </authorList>
    </citation>
    <scope>NUCLEOTIDE SEQUENCE [LARGE SCALE GENOMIC DNA]</scope>
    <source>
        <strain evidence="8 9">LHW63014</strain>
    </source>
</reference>
<dbReference type="CDD" id="cd01189">
    <property type="entry name" value="INT_ICEBs1_C_like"/>
    <property type="match status" value="1"/>
</dbReference>
<dbReference type="OrthoDB" id="1822491at2"/>
<evidence type="ECO:0000313" key="8">
    <source>
        <dbReference type="EMBL" id="RFS48376.1"/>
    </source>
</evidence>
<dbReference type="InterPro" id="IPR010998">
    <property type="entry name" value="Integrase_recombinase_N"/>
</dbReference>
<dbReference type="InterPro" id="IPR002104">
    <property type="entry name" value="Integrase_catalytic"/>
</dbReference>
<dbReference type="AlphaFoldDB" id="A0A372G6I0"/>
<evidence type="ECO:0000259" key="7">
    <source>
        <dbReference type="PROSITE" id="PS51900"/>
    </source>
</evidence>
<dbReference type="PROSITE" id="PS51898">
    <property type="entry name" value="TYR_RECOMBINASE"/>
    <property type="match status" value="1"/>
</dbReference>
<keyword evidence="4" id="KW-0233">DNA recombination</keyword>
<dbReference type="GO" id="GO:0003677">
    <property type="term" value="F:DNA binding"/>
    <property type="evidence" value="ECO:0007669"/>
    <property type="project" value="UniProtKB-UniRule"/>
</dbReference>
<evidence type="ECO:0000256" key="3">
    <source>
        <dbReference type="ARBA" id="ARBA00023125"/>
    </source>
</evidence>
<dbReference type="InterPro" id="IPR050090">
    <property type="entry name" value="Tyrosine_recombinase_XerCD"/>
</dbReference>
<evidence type="ECO:0000256" key="2">
    <source>
        <dbReference type="ARBA" id="ARBA00022908"/>
    </source>
</evidence>
<dbReference type="EMBL" id="QVFU01000001">
    <property type="protein sequence ID" value="RFS48376.1"/>
    <property type="molecule type" value="Genomic_DNA"/>
</dbReference>
<name>A0A372G6I0_9ACTN</name>
<dbReference type="Proteomes" id="UP000262621">
    <property type="component" value="Unassembled WGS sequence"/>
</dbReference>
<dbReference type="PROSITE" id="PS51900">
    <property type="entry name" value="CB"/>
    <property type="match status" value="1"/>
</dbReference>
<proteinExistence type="inferred from homology"/>
<feature type="domain" description="Tyr recombinase" evidence="6">
    <location>
        <begin position="184"/>
        <end position="391"/>
    </location>
</feature>
<dbReference type="Gene3D" id="1.10.150.130">
    <property type="match status" value="1"/>
</dbReference>
<dbReference type="PANTHER" id="PTHR30349:SF64">
    <property type="entry name" value="PROPHAGE INTEGRASE INTD-RELATED"/>
    <property type="match status" value="1"/>
</dbReference>
<evidence type="ECO:0000256" key="4">
    <source>
        <dbReference type="ARBA" id="ARBA00023172"/>
    </source>
</evidence>
<protein>
    <submittedName>
        <fullName evidence="8">Site-specific integrase</fullName>
    </submittedName>
</protein>
<evidence type="ECO:0000313" key="9">
    <source>
        <dbReference type="Proteomes" id="UP000262621"/>
    </source>
</evidence>
<keyword evidence="9" id="KW-1185">Reference proteome</keyword>